<accession>A0A0C9X703</accession>
<dbReference type="AlphaFoldDB" id="A0A0C9X703"/>
<dbReference type="EMBL" id="KN838617">
    <property type="protein sequence ID" value="KIK00841.1"/>
    <property type="molecule type" value="Genomic_DNA"/>
</dbReference>
<dbReference type="HOGENOM" id="CLU_095794_3_1_1"/>
<dbReference type="SMART" id="SM00458">
    <property type="entry name" value="RICIN"/>
    <property type="match status" value="1"/>
</dbReference>
<dbReference type="PROSITE" id="PS50231">
    <property type="entry name" value="RICIN_B_LECTIN"/>
    <property type="match status" value="1"/>
</dbReference>
<feature type="domain" description="Ricin B lectin" evidence="1">
    <location>
        <begin position="1"/>
        <end position="139"/>
    </location>
</feature>
<protein>
    <submittedName>
        <fullName evidence="2">Carbohydrate-binding module family 13 protein</fullName>
    </submittedName>
</protein>
<dbReference type="Gene3D" id="2.80.10.50">
    <property type="match status" value="2"/>
</dbReference>
<evidence type="ECO:0000259" key="1">
    <source>
        <dbReference type="SMART" id="SM00458"/>
    </source>
</evidence>
<dbReference type="OrthoDB" id="6770063at2759"/>
<organism evidence="2 3">
    <name type="scientific">Laccaria amethystina LaAM-08-1</name>
    <dbReference type="NCBI Taxonomy" id="1095629"/>
    <lineage>
        <taxon>Eukaryota</taxon>
        <taxon>Fungi</taxon>
        <taxon>Dikarya</taxon>
        <taxon>Basidiomycota</taxon>
        <taxon>Agaricomycotina</taxon>
        <taxon>Agaricomycetes</taxon>
        <taxon>Agaricomycetidae</taxon>
        <taxon>Agaricales</taxon>
        <taxon>Agaricineae</taxon>
        <taxon>Hydnangiaceae</taxon>
        <taxon>Laccaria</taxon>
    </lineage>
</organism>
<dbReference type="InterPro" id="IPR035992">
    <property type="entry name" value="Ricin_B-like_lectins"/>
</dbReference>
<dbReference type="Pfam" id="PF00652">
    <property type="entry name" value="Ricin_B_lectin"/>
    <property type="match status" value="1"/>
</dbReference>
<evidence type="ECO:0000313" key="2">
    <source>
        <dbReference type="EMBL" id="KIK00841.1"/>
    </source>
</evidence>
<gene>
    <name evidence="2" type="ORF">K443DRAFT_99615</name>
</gene>
<dbReference type="SUPFAM" id="SSF50370">
    <property type="entry name" value="Ricin B-like lectins"/>
    <property type="match status" value="1"/>
</dbReference>
<keyword evidence="3" id="KW-1185">Reference proteome</keyword>
<reference evidence="3" key="2">
    <citation type="submission" date="2015-01" db="EMBL/GenBank/DDBJ databases">
        <title>Evolutionary Origins and Diversification of the Mycorrhizal Mutualists.</title>
        <authorList>
            <consortium name="DOE Joint Genome Institute"/>
            <consortium name="Mycorrhizal Genomics Consortium"/>
            <person name="Kohler A."/>
            <person name="Kuo A."/>
            <person name="Nagy L.G."/>
            <person name="Floudas D."/>
            <person name="Copeland A."/>
            <person name="Barry K.W."/>
            <person name="Cichocki N."/>
            <person name="Veneault-Fourrey C."/>
            <person name="LaButti K."/>
            <person name="Lindquist E.A."/>
            <person name="Lipzen A."/>
            <person name="Lundell T."/>
            <person name="Morin E."/>
            <person name="Murat C."/>
            <person name="Riley R."/>
            <person name="Ohm R."/>
            <person name="Sun H."/>
            <person name="Tunlid A."/>
            <person name="Henrissat B."/>
            <person name="Grigoriev I.V."/>
            <person name="Hibbett D.S."/>
            <person name="Martin F."/>
        </authorList>
    </citation>
    <scope>NUCLEOTIDE SEQUENCE [LARGE SCALE GENOMIC DNA]</scope>
    <source>
        <strain evidence="3">LaAM-08-1</strain>
    </source>
</reference>
<name>A0A0C9X703_9AGAR</name>
<feature type="non-terminal residue" evidence="2">
    <location>
        <position position="1"/>
    </location>
</feature>
<evidence type="ECO:0000313" key="3">
    <source>
        <dbReference type="Proteomes" id="UP000054477"/>
    </source>
</evidence>
<sequence length="140" mass="15880">GVQIHPNFNNRKCMDVAGNVRRNGTPVQIFDCNGSSAQRWNIARGTTRVQLTGTNFCLDAGLPSQFGNGDKLKIWQCIDSIPAQIWDYTNQNQIRLRATERRRRNTQCVDLPFGRTFNGNRLQTFQCFPGNGNQVWTTTS</sequence>
<proteinExistence type="predicted"/>
<dbReference type="Proteomes" id="UP000054477">
    <property type="component" value="Unassembled WGS sequence"/>
</dbReference>
<dbReference type="InterPro" id="IPR000772">
    <property type="entry name" value="Ricin_B_lectin"/>
</dbReference>
<dbReference type="STRING" id="1095629.A0A0C9X703"/>
<reference evidence="2 3" key="1">
    <citation type="submission" date="2014-04" db="EMBL/GenBank/DDBJ databases">
        <authorList>
            <consortium name="DOE Joint Genome Institute"/>
            <person name="Kuo A."/>
            <person name="Kohler A."/>
            <person name="Nagy L.G."/>
            <person name="Floudas D."/>
            <person name="Copeland A."/>
            <person name="Barry K.W."/>
            <person name="Cichocki N."/>
            <person name="Veneault-Fourrey C."/>
            <person name="LaButti K."/>
            <person name="Lindquist E.A."/>
            <person name="Lipzen A."/>
            <person name="Lundell T."/>
            <person name="Morin E."/>
            <person name="Murat C."/>
            <person name="Sun H."/>
            <person name="Tunlid A."/>
            <person name="Henrissat B."/>
            <person name="Grigoriev I.V."/>
            <person name="Hibbett D.S."/>
            <person name="Martin F."/>
            <person name="Nordberg H.P."/>
            <person name="Cantor M.N."/>
            <person name="Hua S.X."/>
        </authorList>
    </citation>
    <scope>NUCLEOTIDE SEQUENCE [LARGE SCALE GENOMIC DNA]</scope>
    <source>
        <strain evidence="2 3">LaAM-08-1</strain>
    </source>
</reference>